<comment type="caution">
    <text evidence="6">The sequence shown here is derived from an EMBL/GenBank/DDBJ whole genome shotgun (WGS) entry which is preliminary data.</text>
</comment>
<keyword evidence="2 4" id="KW-0547">Nucleotide-binding</keyword>
<dbReference type="InterPro" id="IPR050629">
    <property type="entry name" value="STE20/SPS1-PAK"/>
</dbReference>
<dbReference type="InterPro" id="IPR000719">
    <property type="entry name" value="Prot_kinase_dom"/>
</dbReference>
<evidence type="ECO:0000256" key="1">
    <source>
        <dbReference type="ARBA" id="ARBA00012513"/>
    </source>
</evidence>
<name>A0A8S1YDB8_PAROT</name>
<protein>
    <recommendedName>
        <fullName evidence="1">non-specific serine/threonine protein kinase</fullName>
        <ecNumber evidence="1">2.7.11.1</ecNumber>
    </recommendedName>
</protein>
<dbReference type="OMA" id="PRINQLY"/>
<evidence type="ECO:0000259" key="5">
    <source>
        <dbReference type="PROSITE" id="PS50011"/>
    </source>
</evidence>
<keyword evidence="7" id="KW-1185">Reference proteome</keyword>
<sequence>MDLSLNSNQTATVDYSHLLQVKDPNPNFVSAILDTTIFQILKNHSDVFIFNDFEIYDIESGNRAIVIENGVKIGSGGHGDVYCSQNPQTKQKAALKVQKDCTFQAVIQYAEEFKIQKIIEEIYPESIIKVQGKVFISQNYVDSYKMHTFLELGTGNLRQYINKLTEAEIDHVFNCVLDSIIKIHSIKIAHRDIKLENILRTKENGWVLSDFGCSTQYKTPYGEYPILGTIQYYQKSIRQTYAQNRRKCKMNLFKNDIYAFQLVMLQIIFPQKSIIELHTILDEKQMVHPRINQLYDKDYIIIKRDLSKIKFTRQITSSDNDFDVNFDQKITDFRYQPLIQKIFSIFLRSKQLTVFQNTVQKYVFEEYQKDEQDYVEVMYMLKDFHLNYAQFNTVQEIFDQIKFENLSKLEYDLYYDVFAKRGSKILQLMLCQRYQKILGNNNSNLLLQEAEILYIMGLWEDAKSIINSIKDLSELESDEIILKYCCLKARLNNQWVDNHEDIIQYLRNYKDTFQVLFEWKFLLIDSMWMDISKRKINKIYKKYYLTKEVILKQNAKSHPTKETFQVIHIQKFLERPYIDYENPNYWKFINQLKKPLSEVQLMKEYLHYDNFTIFYYCWIYLEGSDFFGEKYKYEMEEFIIFIEENLQNYYFNWVIFDLYSQLLTYRNEFEMAELYNQKALDIVKNDCVYHQIIVHHHLFRLKLKQQRIETIEQLNVIFHLISLLPSSNLRFYYYKYIYNEDGLIWQDKNSKYALHQWEISYIDAEDRKNFDLNFEYLKIKEVALRDLDFHKCKQIIYEYLPNLIEQMQYMVLPEFYDSILVGQKTGQPAHLVRKLFKKFLQLKIVFIQLGYALNYKPQNNYQEFILYVRHFIELEGLGKKEERLASTYFLYCDSQV</sequence>
<dbReference type="EC" id="2.7.11.1" evidence="1"/>
<dbReference type="PANTHER" id="PTHR48012:SF2">
    <property type="entry name" value="STERILE20-LIKE KINASE, ISOFORM B"/>
    <property type="match status" value="1"/>
</dbReference>
<accession>A0A8S1YDB8</accession>
<dbReference type="Proteomes" id="UP000683925">
    <property type="component" value="Unassembled WGS sequence"/>
</dbReference>
<gene>
    <name evidence="6" type="ORF">POCTA_138.1.T1550088</name>
</gene>
<feature type="domain" description="Protein kinase" evidence="5">
    <location>
        <begin position="67"/>
        <end position="388"/>
    </location>
</feature>
<dbReference type="InterPro" id="IPR017441">
    <property type="entry name" value="Protein_kinase_ATP_BS"/>
</dbReference>
<evidence type="ECO:0000256" key="2">
    <source>
        <dbReference type="ARBA" id="ARBA00022741"/>
    </source>
</evidence>
<evidence type="ECO:0000256" key="4">
    <source>
        <dbReference type="PROSITE-ProRule" id="PRU10141"/>
    </source>
</evidence>
<reference evidence="6" key="1">
    <citation type="submission" date="2021-01" db="EMBL/GenBank/DDBJ databases">
        <authorList>
            <consortium name="Genoscope - CEA"/>
            <person name="William W."/>
        </authorList>
    </citation>
    <scope>NUCLEOTIDE SEQUENCE</scope>
</reference>
<dbReference type="EMBL" id="CAJJDP010000157">
    <property type="protein sequence ID" value="CAD8211759.1"/>
    <property type="molecule type" value="Genomic_DNA"/>
</dbReference>
<keyword evidence="3 4" id="KW-0067">ATP-binding</keyword>
<dbReference type="OrthoDB" id="308163at2759"/>
<dbReference type="GO" id="GO:0004674">
    <property type="term" value="F:protein serine/threonine kinase activity"/>
    <property type="evidence" value="ECO:0007669"/>
    <property type="project" value="UniProtKB-EC"/>
</dbReference>
<dbReference type="GO" id="GO:0005737">
    <property type="term" value="C:cytoplasm"/>
    <property type="evidence" value="ECO:0007669"/>
    <property type="project" value="TreeGrafter"/>
</dbReference>
<dbReference type="GO" id="GO:0005524">
    <property type="term" value="F:ATP binding"/>
    <property type="evidence" value="ECO:0007669"/>
    <property type="project" value="UniProtKB-UniRule"/>
</dbReference>
<evidence type="ECO:0000313" key="7">
    <source>
        <dbReference type="Proteomes" id="UP000683925"/>
    </source>
</evidence>
<feature type="binding site" evidence="4">
    <location>
        <position position="96"/>
    </location>
    <ligand>
        <name>ATP</name>
        <dbReference type="ChEBI" id="CHEBI:30616"/>
    </ligand>
</feature>
<evidence type="ECO:0000256" key="3">
    <source>
        <dbReference type="ARBA" id="ARBA00022840"/>
    </source>
</evidence>
<evidence type="ECO:0000313" key="6">
    <source>
        <dbReference type="EMBL" id="CAD8211759.1"/>
    </source>
</evidence>
<dbReference type="AlphaFoldDB" id="A0A8S1YDB8"/>
<dbReference type="PROSITE" id="PS50011">
    <property type="entry name" value="PROTEIN_KINASE_DOM"/>
    <property type="match status" value="1"/>
</dbReference>
<dbReference type="Pfam" id="PF00069">
    <property type="entry name" value="Pkinase"/>
    <property type="match status" value="1"/>
</dbReference>
<dbReference type="PROSITE" id="PS00107">
    <property type="entry name" value="PROTEIN_KINASE_ATP"/>
    <property type="match status" value="1"/>
</dbReference>
<dbReference type="SMART" id="SM00220">
    <property type="entry name" value="S_TKc"/>
    <property type="match status" value="1"/>
</dbReference>
<dbReference type="PANTHER" id="PTHR48012">
    <property type="entry name" value="STERILE20-LIKE KINASE, ISOFORM B-RELATED"/>
    <property type="match status" value="1"/>
</dbReference>
<proteinExistence type="predicted"/>
<organism evidence="6 7">
    <name type="scientific">Paramecium octaurelia</name>
    <dbReference type="NCBI Taxonomy" id="43137"/>
    <lineage>
        <taxon>Eukaryota</taxon>
        <taxon>Sar</taxon>
        <taxon>Alveolata</taxon>
        <taxon>Ciliophora</taxon>
        <taxon>Intramacronucleata</taxon>
        <taxon>Oligohymenophorea</taxon>
        <taxon>Peniculida</taxon>
        <taxon>Parameciidae</taxon>
        <taxon>Paramecium</taxon>
    </lineage>
</organism>